<proteinExistence type="predicted"/>
<dbReference type="InterPro" id="IPR000835">
    <property type="entry name" value="HTH_MarR-typ"/>
</dbReference>
<evidence type="ECO:0000259" key="5">
    <source>
        <dbReference type="PROSITE" id="PS50995"/>
    </source>
</evidence>
<dbReference type="HOGENOM" id="CLU_083287_15_0_11"/>
<evidence type="ECO:0000256" key="2">
    <source>
        <dbReference type="ARBA" id="ARBA00023125"/>
    </source>
</evidence>
<name>A0A024K468_9MYCO</name>
<gene>
    <name evidence="7" type="ORF">AWC29_26455</name>
    <name evidence="6" type="ORF">BN973_04671</name>
</gene>
<dbReference type="Gene3D" id="1.10.10.10">
    <property type="entry name" value="Winged helix-like DNA-binding domain superfamily/Winged helix DNA-binding domain"/>
    <property type="match status" value="1"/>
</dbReference>
<reference evidence="6" key="2">
    <citation type="submission" date="2014-04" db="EMBL/GenBank/DDBJ databases">
        <authorList>
            <person name="Urmite Genomes U."/>
        </authorList>
    </citation>
    <scope>NUCLEOTIDE SEQUENCE</scope>
    <source>
        <strain evidence="6">DSM 44626</strain>
    </source>
</reference>
<reference evidence="6" key="1">
    <citation type="journal article" date="2014" name="Genome Announc.">
        <title>Draft Genome Sequence of Mycobacterium triplex DSM 44626.</title>
        <authorList>
            <person name="Sassi M."/>
            <person name="Croce O."/>
            <person name="Robert C."/>
            <person name="Raoult D."/>
            <person name="Drancourt M."/>
        </authorList>
    </citation>
    <scope>NUCLEOTIDE SEQUENCE [LARGE SCALE GENOMIC DNA]</scope>
    <source>
        <strain evidence="6">DSM 44626</strain>
    </source>
</reference>
<feature type="domain" description="HTH marR-type" evidence="5">
    <location>
        <begin position="13"/>
        <end position="145"/>
    </location>
</feature>
<dbReference type="Proteomes" id="UP000193710">
    <property type="component" value="Unassembled WGS sequence"/>
</dbReference>
<keyword evidence="8" id="KW-1185">Reference proteome</keyword>
<keyword evidence="2" id="KW-0238">DNA-binding</keyword>
<dbReference type="SMART" id="SM00347">
    <property type="entry name" value="HTH_MARR"/>
    <property type="match status" value="1"/>
</dbReference>
<protein>
    <submittedName>
        <fullName evidence="6">MarR family transcriptional regulator</fullName>
    </submittedName>
</protein>
<evidence type="ECO:0000256" key="4">
    <source>
        <dbReference type="SAM" id="MobiDB-lite"/>
    </source>
</evidence>
<dbReference type="GO" id="GO:0003700">
    <property type="term" value="F:DNA-binding transcription factor activity"/>
    <property type="evidence" value="ECO:0007669"/>
    <property type="project" value="InterPro"/>
</dbReference>
<dbReference type="PANTHER" id="PTHR42756">
    <property type="entry name" value="TRANSCRIPTIONAL REGULATOR, MARR"/>
    <property type="match status" value="1"/>
</dbReference>
<evidence type="ECO:0000256" key="3">
    <source>
        <dbReference type="ARBA" id="ARBA00023163"/>
    </source>
</evidence>
<evidence type="ECO:0000313" key="6">
    <source>
        <dbReference type="EMBL" id="CDO90278.1"/>
    </source>
</evidence>
<dbReference type="EMBL" id="LQPY01000037">
    <property type="protein sequence ID" value="ORW99907.1"/>
    <property type="molecule type" value="Genomic_DNA"/>
</dbReference>
<keyword evidence="3" id="KW-0804">Transcription</keyword>
<dbReference type="EMBL" id="HG964446">
    <property type="protein sequence ID" value="CDO90278.1"/>
    <property type="molecule type" value="Genomic_DNA"/>
</dbReference>
<evidence type="ECO:0000256" key="1">
    <source>
        <dbReference type="ARBA" id="ARBA00023015"/>
    </source>
</evidence>
<dbReference type="OrthoDB" id="3528579at2"/>
<dbReference type="PROSITE" id="PS50995">
    <property type="entry name" value="HTH_MARR_2"/>
    <property type="match status" value="1"/>
</dbReference>
<dbReference type="Proteomes" id="UP000028880">
    <property type="component" value="Unassembled WGS sequence"/>
</dbReference>
<organism evidence="6">
    <name type="scientific">Mycobacterium triplex</name>
    <dbReference type="NCBI Taxonomy" id="47839"/>
    <lineage>
        <taxon>Bacteria</taxon>
        <taxon>Bacillati</taxon>
        <taxon>Actinomycetota</taxon>
        <taxon>Actinomycetes</taxon>
        <taxon>Mycobacteriales</taxon>
        <taxon>Mycobacteriaceae</taxon>
        <taxon>Mycobacterium</taxon>
        <taxon>Mycobacterium simiae complex</taxon>
    </lineage>
</organism>
<dbReference type="AlphaFoldDB" id="A0A024K468"/>
<accession>A0A024K468</accession>
<dbReference type="PRINTS" id="PR00598">
    <property type="entry name" value="HTHMARR"/>
</dbReference>
<dbReference type="InterPro" id="IPR036388">
    <property type="entry name" value="WH-like_DNA-bd_sf"/>
</dbReference>
<evidence type="ECO:0000313" key="7">
    <source>
        <dbReference type="EMBL" id="ORW99907.1"/>
    </source>
</evidence>
<dbReference type="STRING" id="47839.BN973_04671"/>
<feature type="region of interest" description="Disordered" evidence="4">
    <location>
        <begin position="154"/>
        <end position="174"/>
    </location>
</feature>
<reference evidence="7 8" key="3">
    <citation type="submission" date="2016-01" db="EMBL/GenBank/DDBJ databases">
        <title>The new phylogeny of the genus Mycobacterium.</title>
        <authorList>
            <person name="Tarcisio F."/>
            <person name="Conor M."/>
            <person name="Antonella G."/>
            <person name="Elisabetta G."/>
            <person name="Giulia F.S."/>
            <person name="Sara T."/>
            <person name="Anna F."/>
            <person name="Clotilde B."/>
            <person name="Roberto B."/>
            <person name="Veronica D.S."/>
            <person name="Fabio R."/>
            <person name="Monica P."/>
            <person name="Olivier J."/>
            <person name="Enrico T."/>
            <person name="Nicola S."/>
        </authorList>
    </citation>
    <scope>NUCLEOTIDE SEQUENCE [LARGE SCALE GENOMIC DNA]</scope>
    <source>
        <strain evidence="7 8">DSM 44626</strain>
    </source>
</reference>
<keyword evidence="1" id="KW-0805">Transcription regulation</keyword>
<dbReference type="Pfam" id="PF12802">
    <property type="entry name" value="MarR_2"/>
    <property type="match status" value="1"/>
</dbReference>
<evidence type="ECO:0000313" key="8">
    <source>
        <dbReference type="Proteomes" id="UP000193710"/>
    </source>
</evidence>
<dbReference type="InterPro" id="IPR036390">
    <property type="entry name" value="WH_DNA-bd_sf"/>
</dbReference>
<dbReference type="eggNOG" id="COG1846">
    <property type="taxonomic scope" value="Bacteria"/>
</dbReference>
<dbReference type="SUPFAM" id="SSF46785">
    <property type="entry name" value="Winged helix' DNA-binding domain"/>
    <property type="match status" value="1"/>
</dbReference>
<sequence length="174" mass="20488">MKAKETKRSGEIFSRTAFLITDVARRYRVTFDQKVRDLNLARTEWWLLRHLYFLEGSTQAELTELMDITKGGMGKVIDRLEKEGLVRRCPDDNDRRSNRIFLTPKTKPLASQLHRLSEQVERRALFPLSDEEIATLDHLLNKMRDGFIEWENEGVEEKVQPKKRNGRSTTRARE</sequence>
<dbReference type="GO" id="GO:0003677">
    <property type="term" value="F:DNA binding"/>
    <property type="evidence" value="ECO:0007669"/>
    <property type="project" value="UniProtKB-KW"/>
</dbReference>
<dbReference type="RefSeq" id="WP_051641428.1">
    <property type="nucleotide sequence ID" value="NZ_HG964446.1"/>
</dbReference>
<dbReference type="PANTHER" id="PTHR42756:SF1">
    <property type="entry name" value="TRANSCRIPTIONAL REPRESSOR OF EMRAB OPERON"/>
    <property type="match status" value="1"/>
</dbReference>